<keyword evidence="2" id="KW-1185">Reference proteome</keyword>
<dbReference type="EMBL" id="OX459119">
    <property type="protein sequence ID" value="CAI9096867.1"/>
    <property type="molecule type" value="Genomic_DNA"/>
</dbReference>
<reference evidence="1" key="1">
    <citation type="submission" date="2023-03" db="EMBL/GenBank/DDBJ databases">
        <authorList>
            <person name="Julca I."/>
        </authorList>
    </citation>
    <scope>NUCLEOTIDE SEQUENCE</scope>
</reference>
<evidence type="ECO:0000313" key="2">
    <source>
        <dbReference type="Proteomes" id="UP001161247"/>
    </source>
</evidence>
<organism evidence="1 2">
    <name type="scientific">Oldenlandia corymbosa var. corymbosa</name>
    <dbReference type="NCBI Taxonomy" id="529605"/>
    <lineage>
        <taxon>Eukaryota</taxon>
        <taxon>Viridiplantae</taxon>
        <taxon>Streptophyta</taxon>
        <taxon>Embryophyta</taxon>
        <taxon>Tracheophyta</taxon>
        <taxon>Spermatophyta</taxon>
        <taxon>Magnoliopsida</taxon>
        <taxon>eudicotyledons</taxon>
        <taxon>Gunneridae</taxon>
        <taxon>Pentapetalae</taxon>
        <taxon>asterids</taxon>
        <taxon>lamiids</taxon>
        <taxon>Gentianales</taxon>
        <taxon>Rubiaceae</taxon>
        <taxon>Rubioideae</taxon>
        <taxon>Spermacoceae</taxon>
        <taxon>Hedyotis-Oldenlandia complex</taxon>
        <taxon>Oldenlandia</taxon>
    </lineage>
</organism>
<sequence length="145" mass="16359">MSKVFLQGTKLVSSNSFKVWVDRATREVVALITLSEIFARALSEQVLDKVKEELNKRGLCIHLYSVIDSPGQKPFSLMIQTNEMVATSLLKQVAAERKMREEVAVKEMESKALQQAANLDAEVKMNAMKLEYLRKKGGDQAKDRN</sequence>
<accession>A0AAV1CQT3</accession>
<gene>
    <name evidence="1" type="ORF">OLC1_LOCUS7513</name>
</gene>
<name>A0AAV1CQT3_OLDCO</name>
<dbReference type="Proteomes" id="UP001161247">
    <property type="component" value="Chromosome 2"/>
</dbReference>
<evidence type="ECO:0000313" key="1">
    <source>
        <dbReference type="EMBL" id="CAI9096867.1"/>
    </source>
</evidence>
<protein>
    <submittedName>
        <fullName evidence="1">OLC1v1033108C3</fullName>
    </submittedName>
</protein>
<proteinExistence type="predicted"/>
<dbReference type="AlphaFoldDB" id="A0AAV1CQT3"/>